<dbReference type="EMBL" id="OZ075131">
    <property type="protein sequence ID" value="CAL4981225.1"/>
    <property type="molecule type" value="Genomic_DNA"/>
</dbReference>
<accession>A0ABC9AL42</accession>
<evidence type="ECO:0000313" key="2">
    <source>
        <dbReference type="Proteomes" id="UP001497457"/>
    </source>
</evidence>
<reference evidence="2" key="1">
    <citation type="submission" date="2024-06" db="EMBL/GenBank/DDBJ databases">
        <authorList>
            <person name="Ryan C."/>
        </authorList>
    </citation>
    <scope>NUCLEOTIDE SEQUENCE [LARGE SCALE GENOMIC DNA]</scope>
</reference>
<name>A0ABC9AL42_9POAL</name>
<dbReference type="AlphaFoldDB" id="A0ABC9AL42"/>
<dbReference type="PANTHER" id="PTHR35166">
    <property type="entry name" value="OS05G0193700 PROTEIN-RELATED"/>
    <property type="match status" value="1"/>
</dbReference>
<protein>
    <submittedName>
        <fullName evidence="1">Uncharacterized protein</fullName>
    </submittedName>
</protein>
<proteinExistence type="predicted"/>
<gene>
    <name evidence="1" type="ORF">URODEC1_LOCUS56046</name>
</gene>
<dbReference type="Proteomes" id="UP001497457">
    <property type="component" value="Chromosome 21rd"/>
</dbReference>
<reference evidence="1 2" key="2">
    <citation type="submission" date="2024-10" db="EMBL/GenBank/DDBJ databases">
        <authorList>
            <person name="Ryan C."/>
        </authorList>
    </citation>
    <scope>NUCLEOTIDE SEQUENCE [LARGE SCALE GENOMIC DNA]</scope>
</reference>
<organism evidence="1 2">
    <name type="scientific">Urochloa decumbens</name>
    <dbReference type="NCBI Taxonomy" id="240449"/>
    <lineage>
        <taxon>Eukaryota</taxon>
        <taxon>Viridiplantae</taxon>
        <taxon>Streptophyta</taxon>
        <taxon>Embryophyta</taxon>
        <taxon>Tracheophyta</taxon>
        <taxon>Spermatophyta</taxon>
        <taxon>Magnoliopsida</taxon>
        <taxon>Liliopsida</taxon>
        <taxon>Poales</taxon>
        <taxon>Poaceae</taxon>
        <taxon>PACMAD clade</taxon>
        <taxon>Panicoideae</taxon>
        <taxon>Panicodae</taxon>
        <taxon>Paniceae</taxon>
        <taxon>Melinidinae</taxon>
        <taxon>Urochloa</taxon>
    </lineage>
</organism>
<evidence type="ECO:0000313" key="1">
    <source>
        <dbReference type="EMBL" id="CAL4981225.1"/>
    </source>
</evidence>
<dbReference type="PANTHER" id="PTHR35166:SF20">
    <property type="entry name" value="EXPRESSED PROTEIN"/>
    <property type="match status" value="1"/>
</dbReference>
<sequence>MAGKEDPMRNFGAVAGGSAPAEKMEVVEEFKRGSVPSALMPRRLPAGRRKLGGKKADLVYGGLRPCSGGHAPTEEEKQEEADLASVGLMACAGGHTLAGDEAKADWLSGCLRPYTGGQTPTEVKADRFSGGLMACSFSYVSAKEYKDKDAVTAEKRKAEEPVGEGGKPAALLAADVSEAAGAGDAKASEIKWVEMPLEYIAWLLSQKREDYSVRTLEDYCLYRSNTTDGNEDDLIYTQEELDRQQRQRELILKVQATDEAGREEFLAFQEWVRETFERNGRVMVPEGFEDPNFRGIQDIIDEEWEKGRHQLEMIDAYPPLNSEDTGLAMPSN</sequence>
<keyword evidence="2" id="KW-1185">Reference proteome</keyword>